<sequence length="389" mass="43458">MSVIEQPEYIRLRDDDGVYHCDWRLTLSNCPEEQVLRVMYIVEAIVSAVFVLLGMACMVGAFHVGIFEFGWLCIFSAITCYLFGIAHTLSNSSKVIYENWIRSPYVIDGAFFIVTGFPFISNNICAILGGIYIDQKKFELADTFTSALYHFWTFYTCFLGILLFYGGLRLIRLLRRHFINKPGVTNDDVKKFSLGVLKVKIIVVAASSCIVIFAVIAILYASYRYEITLYEPYNVAIGIVITFNAIIGTGFVLFAIILNPKVATLTGLVTSNSGGNDNTTDTSVLRGSRMSKWLSSKTGPSTIETSNTTVGAEPSLKSSTRLPPILDKKSIVDMERGMRATESSRHHHQQSIELVGQTQSCIEEERLQYNAMISSIRAPQRTVIPHNTE</sequence>
<feature type="transmembrane region" description="Helical" evidence="1">
    <location>
        <begin position="201"/>
        <end position="223"/>
    </location>
</feature>
<evidence type="ECO:0000313" key="3">
    <source>
        <dbReference type="Proteomes" id="UP000646827"/>
    </source>
</evidence>
<reference evidence="2 3" key="1">
    <citation type="submission" date="2020-12" db="EMBL/GenBank/DDBJ databases">
        <title>Metabolic potential, ecology and presence of endohyphal bacteria is reflected in genomic diversity of Mucoromycotina.</title>
        <authorList>
            <person name="Muszewska A."/>
            <person name="Okrasinska A."/>
            <person name="Steczkiewicz K."/>
            <person name="Drgas O."/>
            <person name="Orlowska M."/>
            <person name="Perlinska-Lenart U."/>
            <person name="Aleksandrzak-Piekarczyk T."/>
            <person name="Szatraj K."/>
            <person name="Zielenkiewicz U."/>
            <person name="Pilsyk S."/>
            <person name="Malc E."/>
            <person name="Mieczkowski P."/>
            <person name="Kruszewska J.S."/>
            <person name="Biernat P."/>
            <person name="Pawlowska J."/>
        </authorList>
    </citation>
    <scope>NUCLEOTIDE SEQUENCE [LARGE SCALE GENOMIC DNA]</scope>
    <source>
        <strain evidence="2 3">CBS 142.35</strain>
    </source>
</reference>
<accession>A0A8H7RYW0</accession>
<evidence type="ECO:0000313" key="2">
    <source>
        <dbReference type="EMBL" id="KAG2219430.1"/>
    </source>
</evidence>
<keyword evidence="1" id="KW-0812">Transmembrane</keyword>
<dbReference type="AlphaFoldDB" id="A0A8H7RYW0"/>
<organism evidence="2 3">
    <name type="scientific">Circinella minor</name>
    <dbReference type="NCBI Taxonomy" id="1195481"/>
    <lineage>
        <taxon>Eukaryota</taxon>
        <taxon>Fungi</taxon>
        <taxon>Fungi incertae sedis</taxon>
        <taxon>Mucoromycota</taxon>
        <taxon>Mucoromycotina</taxon>
        <taxon>Mucoromycetes</taxon>
        <taxon>Mucorales</taxon>
        <taxon>Lichtheimiaceae</taxon>
        <taxon>Circinella</taxon>
    </lineage>
</organism>
<proteinExistence type="predicted"/>
<keyword evidence="3" id="KW-1185">Reference proteome</keyword>
<evidence type="ECO:0000256" key="1">
    <source>
        <dbReference type="SAM" id="Phobius"/>
    </source>
</evidence>
<feature type="transmembrane region" description="Helical" evidence="1">
    <location>
        <begin position="38"/>
        <end position="63"/>
    </location>
</feature>
<feature type="transmembrane region" description="Helical" evidence="1">
    <location>
        <begin position="235"/>
        <end position="258"/>
    </location>
</feature>
<dbReference type="Proteomes" id="UP000646827">
    <property type="component" value="Unassembled WGS sequence"/>
</dbReference>
<keyword evidence="1" id="KW-1133">Transmembrane helix</keyword>
<name>A0A8H7RYW0_9FUNG</name>
<dbReference type="OrthoDB" id="10297303at2759"/>
<dbReference type="EMBL" id="JAEPRB010000180">
    <property type="protein sequence ID" value="KAG2219430.1"/>
    <property type="molecule type" value="Genomic_DNA"/>
</dbReference>
<protein>
    <submittedName>
        <fullName evidence="2">Uncharacterized protein</fullName>
    </submittedName>
</protein>
<keyword evidence="1" id="KW-0472">Membrane</keyword>
<feature type="transmembrane region" description="Helical" evidence="1">
    <location>
        <begin position="110"/>
        <end position="132"/>
    </location>
</feature>
<feature type="transmembrane region" description="Helical" evidence="1">
    <location>
        <begin position="69"/>
        <end position="89"/>
    </location>
</feature>
<gene>
    <name evidence="2" type="ORF">INT45_010621</name>
</gene>
<comment type="caution">
    <text evidence="2">The sequence shown here is derived from an EMBL/GenBank/DDBJ whole genome shotgun (WGS) entry which is preliminary data.</text>
</comment>
<feature type="transmembrane region" description="Helical" evidence="1">
    <location>
        <begin position="152"/>
        <end position="171"/>
    </location>
</feature>